<evidence type="ECO:0000256" key="4">
    <source>
        <dbReference type="ARBA" id="ARBA00023128"/>
    </source>
</evidence>
<comment type="caution">
    <text evidence="7">The sequence shown here is derived from an EMBL/GenBank/DDBJ whole genome shotgun (WGS) entry which is preliminary data.</text>
</comment>
<keyword evidence="3 6" id="KW-1133">Transmembrane helix</keyword>
<sequence>MISASELSLIDSDSLSSINGQIASGVRASLQELQLRNSSRDSSTLQQSLECVHENLQLCEFTSESIETNEFLCTSVYALWLNVILAQLEIATFDLLEAIQHIPDAILYWKFLQRNKLRAKLEQMPTEWLIARSHRIANSEKLRALTETMDVNLTRLGQLKTLRTTLVSMLQKPNSIQTQIVEEIVQRAMNLLKSIYLTPSITSPQRLDGTLSSETDSLASVTSLDSDFVCSGLEFVSKSNLQRSLLSLDAHICQMRDVRVRLSSLFQCALKPCRPPSTLQRRWIPLTIAVVSVGVAGVWLTRNRVRFLSIARTIREALQQFFIEHMIEPIDAILGEILFNRKNDIQDAAALLDAKASLQRMLHDFACDTNPNMPPQELERKVESMDMSLVSFVYEKQLSTAVRSLMTGDIVRMLLIQIQFIKKELMVAMGAIDDLMHANQLNLQLLATIPTILAGAGIYGLTKMLFFQLYRKTTEHLSYDSREVASHLRRFLRDIERLLNKQNRGSSLQAEGVEEAQWHTLNARDLGYLILLLHQLRSLFDSHRVLFRDEDQVRFEEDLSDLLEEGLYVSQRLAVIQRMYHSYPFLNQPKLRSSWLLH</sequence>
<evidence type="ECO:0000313" key="7">
    <source>
        <dbReference type="EMBL" id="CCI48294.1"/>
    </source>
</evidence>
<dbReference type="Proteomes" id="UP000053237">
    <property type="component" value="Unassembled WGS sequence"/>
</dbReference>
<keyword evidence="4" id="KW-0496">Mitochondrion</keyword>
<dbReference type="Pfam" id="PF08637">
    <property type="entry name" value="NCA2"/>
    <property type="match status" value="1"/>
</dbReference>
<keyword evidence="2 6" id="KW-0812">Transmembrane</keyword>
<protein>
    <recommendedName>
        <fullName evidence="9">Nuclear control of ATPase protein 2</fullName>
    </recommendedName>
</protein>
<evidence type="ECO:0000256" key="1">
    <source>
        <dbReference type="ARBA" id="ARBA00004225"/>
    </source>
</evidence>
<dbReference type="GO" id="GO:0005741">
    <property type="term" value="C:mitochondrial outer membrane"/>
    <property type="evidence" value="ECO:0007669"/>
    <property type="project" value="TreeGrafter"/>
</dbReference>
<dbReference type="EMBL" id="CAIX01000214">
    <property type="protein sequence ID" value="CCI48294.1"/>
    <property type="molecule type" value="Genomic_DNA"/>
</dbReference>
<proteinExistence type="predicted"/>
<dbReference type="PANTHER" id="PTHR28234">
    <property type="entry name" value="NUCLEAR CONTROL OF ATPASE PROTEIN 2"/>
    <property type="match status" value="1"/>
</dbReference>
<accession>A0A024GNH7</accession>
<keyword evidence="8" id="KW-1185">Reference proteome</keyword>
<dbReference type="STRING" id="65357.A0A024GNH7"/>
<evidence type="ECO:0000256" key="6">
    <source>
        <dbReference type="SAM" id="Phobius"/>
    </source>
</evidence>
<name>A0A024GNH7_9STRA</name>
<dbReference type="PANTHER" id="PTHR28234:SF1">
    <property type="entry name" value="NUCLEAR CONTROL OF ATPASE PROTEIN 2"/>
    <property type="match status" value="1"/>
</dbReference>
<dbReference type="InParanoid" id="A0A024GNH7"/>
<evidence type="ECO:0000256" key="5">
    <source>
        <dbReference type="ARBA" id="ARBA00023136"/>
    </source>
</evidence>
<feature type="transmembrane region" description="Helical" evidence="6">
    <location>
        <begin position="441"/>
        <end position="462"/>
    </location>
</feature>
<dbReference type="InterPro" id="IPR013946">
    <property type="entry name" value="NCA2-like"/>
</dbReference>
<gene>
    <name evidence="7" type="ORF">BN9_093670</name>
</gene>
<dbReference type="OrthoDB" id="413313at2759"/>
<dbReference type="AlphaFoldDB" id="A0A024GNH7"/>
<evidence type="ECO:0000256" key="2">
    <source>
        <dbReference type="ARBA" id="ARBA00022692"/>
    </source>
</evidence>
<evidence type="ECO:0000256" key="3">
    <source>
        <dbReference type="ARBA" id="ARBA00022989"/>
    </source>
</evidence>
<organism evidence="7 8">
    <name type="scientific">Albugo candida</name>
    <dbReference type="NCBI Taxonomy" id="65357"/>
    <lineage>
        <taxon>Eukaryota</taxon>
        <taxon>Sar</taxon>
        <taxon>Stramenopiles</taxon>
        <taxon>Oomycota</taxon>
        <taxon>Peronosporomycetes</taxon>
        <taxon>Albuginales</taxon>
        <taxon>Albuginaceae</taxon>
        <taxon>Albugo</taxon>
    </lineage>
</organism>
<comment type="subcellular location">
    <subcellularLocation>
        <location evidence="1">Mitochondrion membrane</location>
        <topology evidence="1">Multi-pass membrane protein</topology>
    </subcellularLocation>
</comment>
<keyword evidence="5 6" id="KW-0472">Membrane</keyword>
<reference evidence="7 8" key="1">
    <citation type="submission" date="2012-05" db="EMBL/GenBank/DDBJ databases">
        <title>Recombination and specialization in a pathogen metapopulation.</title>
        <authorList>
            <person name="Gardiner A."/>
            <person name="Kemen E."/>
            <person name="Schultz-Larsen T."/>
            <person name="MacLean D."/>
            <person name="Van Oosterhout C."/>
            <person name="Jones J.D.G."/>
        </authorList>
    </citation>
    <scope>NUCLEOTIDE SEQUENCE [LARGE SCALE GENOMIC DNA]</scope>
    <source>
        <strain evidence="7 8">Ac Nc2</strain>
    </source>
</reference>
<evidence type="ECO:0008006" key="9">
    <source>
        <dbReference type="Google" id="ProtNLM"/>
    </source>
</evidence>
<evidence type="ECO:0000313" key="8">
    <source>
        <dbReference type="Proteomes" id="UP000053237"/>
    </source>
</evidence>